<dbReference type="SMART" id="SM00287">
    <property type="entry name" value="SH3b"/>
    <property type="match status" value="1"/>
</dbReference>
<dbReference type="EMBL" id="JACSPW010000002">
    <property type="protein sequence ID" value="MBD8032308.1"/>
    <property type="molecule type" value="Genomic_DNA"/>
</dbReference>
<evidence type="ECO:0000313" key="3">
    <source>
        <dbReference type="EMBL" id="MBD8032308.1"/>
    </source>
</evidence>
<reference evidence="3 4" key="1">
    <citation type="submission" date="2020-08" db="EMBL/GenBank/DDBJ databases">
        <title>A Genomic Blueprint of the Chicken Gut Microbiome.</title>
        <authorList>
            <person name="Gilroy R."/>
            <person name="Ravi A."/>
            <person name="Getino M."/>
            <person name="Pursley I."/>
            <person name="Horton D.L."/>
            <person name="Alikhan N.-F."/>
            <person name="Baker D."/>
            <person name="Gharbi K."/>
            <person name="Hall N."/>
            <person name="Watson M."/>
            <person name="Adriaenssens E.M."/>
            <person name="Foster-Nyarko E."/>
            <person name="Jarju S."/>
            <person name="Secka A."/>
            <person name="Antonio M."/>
            <person name="Oren A."/>
            <person name="Chaudhuri R."/>
            <person name="La Ragione R.M."/>
            <person name="Hildebrand F."/>
            <person name="Pallen M.J."/>
        </authorList>
    </citation>
    <scope>NUCLEOTIDE SEQUENCE [LARGE SCALE GENOMIC DNA]</scope>
    <source>
        <strain evidence="3 4">Sa1YVA6</strain>
    </source>
</reference>
<dbReference type="Gene3D" id="2.30.30.40">
    <property type="entry name" value="SH3 Domains"/>
    <property type="match status" value="1"/>
</dbReference>
<dbReference type="Pfam" id="PF08239">
    <property type="entry name" value="SH3_3"/>
    <property type="match status" value="1"/>
</dbReference>
<sequence length="257" mass="29107">MKKLWLFMLIILLMLLMPISLLQTQPAHAESTQFINAEENIFLRDAPSPSAKQLSLIENFSKVTVLSKDRQWAYITHNGNKGYIHSKTLTTEKPEKFEPKKPPVITNGLLPKANRNYTYEPSFEGGAKTTYKASINPDIRNSVSLMEEDFIGYTYIENENSFELGVAYSDVFFFSLSYPMKEKSTIYDTDYGIESNTKTEVVVESTSTTLKTKAGTFKNVVVIKYPNGSKLYLAKDYGIIRVKNFEGEITAELVSVN</sequence>
<feature type="signal peptide" evidence="1">
    <location>
        <begin position="1"/>
        <end position="29"/>
    </location>
</feature>
<proteinExistence type="predicted"/>
<evidence type="ECO:0000259" key="2">
    <source>
        <dbReference type="PROSITE" id="PS51781"/>
    </source>
</evidence>
<feature type="chain" id="PRO_5045479504" evidence="1">
    <location>
        <begin position="30"/>
        <end position="257"/>
    </location>
</feature>
<dbReference type="Proteomes" id="UP000600565">
    <property type="component" value="Unassembled WGS sequence"/>
</dbReference>
<keyword evidence="1" id="KW-0732">Signal</keyword>
<keyword evidence="4" id="KW-1185">Reference proteome</keyword>
<evidence type="ECO:0000313" key="4">
    <source>
        <dbReference type="Proteomes" id="UP000600565"/>
    </source>
</evidence>
<protein>
    <submittedName>
        <fullName evidence="3">SH3 domain-containing protein</fullName>
    </submittedName>
</protein>
<dbReference type="PROSITE" id="PS51781">
    <property type="entry name" value="SH3B"/>
    <property type="match status" value="1"/>
</dbReference>
<gene>
    <name evidence="3" type="ORF">H9632_04455</name>
</gene>
<dbReference type="InterPro" id="IPR003646">
    <property type="entry name" value="SH3-like_bac-type"/>
</dbReference>
<name>A0ABR8XK64_9BACL</name>
<evidence type="ECO:0000256" key="1">
    <source>
        <dbReference type="SAM" id="SignalP"/>
    </source>
</evidence>
<comment type="caution">
    <text evidence="3">The sequence shown here is derived from an EMBL/GenBank/DDBJ whole genome shotgun (WGS) entry which is preliminary data.</text>
</comment>
<organism evidence="3 4">
    <name type="scientific">Solibacillus merdavium</name>
    <dbReference type="NCBI Taxonomy" id="2762218"/>
    <lineage>
        <taxon>Bacteria</taxon>
        <taxon>Bacillati</taxon>
        <taxon>Bacillota</taxon>
        <taxon>Bacilli</taxon>
        <taxon>Bacillales</taxon>
        <taxon>Caryophanaceae</taxon>
        <taxon>Solibacillus</taxon>
    </lineage>
</organism>
<feature type="domain" description="SH3b" evidence="2">
    <location>
        <begin position="30"/>
        <end position="93"/>
    </location>
</feature>
<accession>A0ABR8XK64</accession>
<dbReference type="RefSeq" id="WP_191702899.1">
    <property type="nucleotide sequence ID" value="NZ_JACSPW010000002.1"/>
</dbReference>